<dbReference type="Pfam" id="PF02321">
    <property type="entry name" value="OEP"/>
    <property type="match status" value="2"/>
</dbReference>
<dbReference type="GO" id="GO:0015562">
    <property type="term" value="F:efflux transmembrane transporter activity"/>
    <property type="evidence" value="ECO:0007669"/>
    <property type="project" value="InterPro"/>
</dbReference>
<dbReference type="SUPFAM" id="SSF56954">
    <property type="entry name" value="Outer membrane efflux proteins (OEP)"/>
    <property type="match status" value="1"/>
</dbReference>
<evidence type="ECO:0000256" key="7">
    <source>
        <dbReference type="ARBA" id="ARBA00023237"/>
    </source>
</evidence>
<reference evidence="9" key="2">
    <citation type="journal article" date="2021" name="PeerJ">
        <title>Extensive microbial diversity within the chicken gut microbiome revealed by metagenomics and culture.</title>
        <authorList>
            <person name="Gilroy R."/>
            <person name="Ravi A."/>
            <person name="Getino M."/>
            <person name="Pursley I."/>
            <person name="Horton D.L."/>
            <person name="Alikhan N.F."/>
            <person name="Baker D."/>
            <person name="Gharbi K."/>
            <person name="Hall N."/>
            <person name="Watson M."/>
            <person name="Adriaenssens E.M."/>
            <person name="Foster-Nyarko E."/>
            <person name="Jarju S."/>
            <person name="Secka A."/>
            <person name="Antonio M."/>
            <person name="Oren A."/>
            <person name="Chaudhuri R.R."/>
            <person name="La Ragione R."/>
            <person name="Hildebrand F."/>
            <person name="Pallen M.J."/>
        </authorList>
    </citation>
    <scope>NUCLEOTIDE SEQUENCE</scope>
    <source>
        <strain evidence="9">G3-4614</strain>
    </source>
</reference>
<evidence type="ECO:0000313" key="9">
    <source>
        <dbReference type="EMBL" id="MBO8437545.1"/>
    </source>
</evidence>
<keyword evidence="8" id="KW-0175">Coiled coil</keyword>
<dbReference type="PANTHER" id="PTHR30026">
    <property type="entry name" value="OUTER MEMBRANE PROTEIN TOLC"/>
    <property type="match status" value="1"/>
</dbReference>
<accession>A0A9D9E415</accession>
<dbReference type="GO" id="GO:0015288">
    <property type="term" value="F:porin activity"/>
    <property type="evidence" value="ECO:0007669"/>
    <property type="project" value="TreeGrafter"/>
</dbReference>
<evidence type="ECO:0000256" key="4">
    <source>
        <dbReference type="ARBA" id="ARBA00022452"/>
    </source>
</evidence>
<dbReference type="GO" id="GO:0009279">
    <property type="term" value="C:cell outer membrane"/>
    <property type="evidence" value="ECO:0007669"/>
    <property type="project" value="UniProtKB-SubCell"/>
</dbReference>
<dbReference type="GO" id="GO:1990281">
    <property type="term" value="C:efflux pump complex"/>
    <property type="evidence" value="ECO:0007669"/>
    <property type="project" value="TreeGrafter"/>
</dbReference>
<dbReference type="EMBL" id="JADIMW010000013">
    <property type="protein sequence ID" value="MBO8437545.1"/>
    <property type="molecule type" value="Genomic_DNA"/>
</dbReference>
<evidence type="ECO:0000313" key="10">
    <source>
        <dbReference type="Proteomes" id="UP000823636"/>
    </source>
</evidence>
<dbReference type="PANTHER" id="PTHR30026:SF20">
    <property type="entry name" value="OUTER MEMBRANE PROTEIN TOLC"/>
    <property type="match status" value="1"/>
</dbReference>
<dbReference type="Gene3D" id="1.20.1600.10">
    <property type="entry name" value="Outer membrane efflux proteins (OEP)"/>
    <property type="match status" value="1"/>
</dbReference>
<sequence length="431" mass="48055">MKTKTIIIIIAMACIAPTIKSETAITLAECRRMAINNNEDIAQADNKYRQAELDKDIAFASYFPSISGSLTALYAKDLDMMGTTLRMRGMYMAGLTLMQPLYAGGKIMAANKMAKIGVESLSESRRMTVAEVITQADNAYWSYIAVGEKVKLLEAYSTQLDELARQIKTSVEAEMATNNDALRVEAKQSQIQYQLQKANNGKELCRMALCNIMGLPLDSIIIPADTNILVSPPVAMAATIEDRPEYKLLKNQVELQEQQVKSARSEILPVLGLSAIYSYYGNIKLAGTSQGYSYTQEFKDDFPLAVASLSIPILNWGKGIKGIKKAKLELDNKRLELSKNERLMNIELKQAEQNISDGYNMIKSSTIAVAQASENLRNMQLNYEVGMCTLTDLLDAQAQWQEARSCQIEAETQYKIYETEYLRVTGRLSNE</sequence>
<comment type="subcellular location">
    <subcellularLocation>
        <location evidence="1">Cell outer membrane</location>
    </subcellularLocation>
</comment>
<comment type="caution">
    <text evidence="9">The sequence shown here is derived from an EMBL/GenBank/DDBJ whole genome shotgun (WGS) entry which is preliminary data.</text>
</comment>
<name>A0A9D9E415_9BACT</name>
<keyword evidence="3" id="KW-0813">Transport</keyword>
<evidence type="ECO:0000256" key="1">
    <source>
        <dbReference type="ARBA" id="ARBA00004442"/>
    </source>
</evidence>
<comment type="similarity">
    <text evidence="2">Belongs to the outer membrane factor (OMF) (TC 1.B.17) family.</text>
</comment>
<keyword evidence="6" id="KW-0472">Membrane</keyword>
<organism evidence="9 10">
    <name type="scientific">Candidatus Caccoplasma merdipullorum</name>
    <dbReference type="NCBI Taxonomy" id="2840718"/>
    <lineage>
        <taxon>Bacteria</taxon>
        <taxon>Pseudomonadati</taxon>
        <taxon>Bacteroidota</taxon>
        <taxon>Bacteroidia</taxon>
        <taxon>Bacteroidales</taxon>
        <taxon>Bacteroidaceae</taxon>
        <taxon>Bacteroidaceae incertae sedis</taxon>
        <taxon>Candidatus Caccoplasma</taxon>
    </lineage>
</organism>
<evidence type="ECO:0000256" key="6">
    <source>
        <dbReference type="ARBA" id="ARBA00023136"/>
    </source>
</evidence>
<evidence type="ECO:0000256" key="2">
    <source>
        <dbReference type="ARBA" id="ARBA00007613"/>
    </source>
</evidence>
<evidence type="ECO:0000256" key="3">
    <source>
        <dbReference type="ARBA" id="ARBA00022448"/>
    </source>
</evidence>
<keyword evidence="4" id="KW-1134">Transmembrane beta strand</keyword>
<feature type="coiled-coil region" evidence="8">
    <location>
        <begin position="323"/>
        <end position="354"/>
    </location>
</feature>
<dbReference type="InterPro" id="IPR051906">
    <property type="entry name" value="TolC-like"/>
</dbReference>
<evidence type="ECO:0000256" key="8">
    <source>
        <dbReference type="SAM" id="Coils"/>
    </source>
</evidence>
<gene>
    <name evidence="9" type="ORF">IAC54_01425</name>
</gene>
<dbReference type="Proteomes" id="UP000823636">
    <property type="component" value="Unassembled WGS sequence"/>
</dbReference>
<protein>
    <submittedName>
        <fullName evidence="9">TolC family protein</fullName>
    </submittedName>
</protein>
<keyword evidence="7" id="KW-0998">Cell outer membrane</keyword>
<evidence type="ECO:0000256" key="5">
    <source>
        <dbReference type="ARBA" id="ARBA00022692"/>
    </source>
</evidence>
<proteinExistence type="inferred from homology"/>
<reference evidence="9" key="1">
    <citation type="submission" date="2020-10" db="EMBL/GenBank/DDBJ databases">
        <authorList>
            <person name="Gilroy R."/>
        </authorList>
    </citation>
    <scope>NUCLEOTIDE SEQUENCE</scope>
    <source>
        <strain evidence="9">G3-4614</strain>
    </source>
</reference>
<dbReference type="InterPro" id="IPR003423">
    <property type="entry name" value="OMP_efflux"/>
</dbReference>
<keyword evidence="5" id="KW-0812">Transmembrane</keyword>
<dbReference type="AlphaFoldDB" id="A0A9D9E415"/>